<dbReference type="PANTHER" id="PTHR33116">
    <property type="entry name" value="REVERSE TRANSCRIPTASE ZINC-BINDING DOMAIN-CONTAINING PROTEIN-RELATED-RELATED"/>
    <property type="match status" value="1"/>
</dbReference>
<gene>
    <name evidence="1" type="ORF">CFOL_v3_15377</name>
</gene>
<dbReference type="InParanoid" id="A0A1Q3BVM7"/>
<dbReference type="OrthoDB" id="1938246at2759"/>
<organism evidence="1 2">
    <name type="scientific">Cephalotus follicularis</name>
    <name type="common">Albany pitcher plant</name>
    <dbReference type="NCBI Taxonomy" id="3775"/>
    <lineage>
        <taxon>Eukaryota</taxon>
        <taxon>Viridiplantae</taxon>
        <taxon>Streptophyta</taxon>
        <taxon>Embryophyta</taxon>
        <taxon>Tracheophyta</taxon>
        <taxon>Spermatophyta</taxon>
        <taxon>Magnoliopsida</taxon>
        <taxon>eudicotyledons</taxon>
        <taxon>Gunneridae</taxon>
        <taxon>Pentapetalae</taxon>
        <taxon>rosids</taxon>
        <taxon>fabids</taxon>
        <taxon>Oxalidales</taxon>
        <taxon>Cephalotaceae</taxon>
        <taxon>Cephalotus</taxon>
    </lineage>
</organism>
<evidence type="ECO:0000313" key="1">
    <source>
        <dbReference type="EMBL" id="GAV71888.1"/>
    </source>
</evidence>
<dbReference type="STRING" id="3775.A0A1Q3BVM7"/>
<evidence type="ECO:0000313" key="2">
    <source>
        <dbReference type="Proteomes" id="UP000187406"/>
    </source>
</evidence>
<protein>
    <submittedName>
        <fullName evidence="1">Uncharacterized protein</fullName>
    </submittedName>
</protein>
<reference evidence="2" key="1">
    <citation type="submission" date="2016-04" db="EMBL/GenBank/DDBJ databases">
        <title>Cephalotus genome sequencing.</title>
        <authorList>
            <person name="Fukushima K."/>
            <person name="Hasebe M."/>
            <person name="Fang X."/>
        </authorList>
    </citation>
    <scope>NUCLEOTIDE SEQUENCE [LARGE SCALE GENOMIC DNA]</scope>
    <source>
        <strain evidence="2">cv. St1</strain>
    </source>
</reference>
<accession>A0A1Q3BVM7</accession>
<keyword evidence="2" id="KW-1185">Reference proteome</keyword>
<dbReference type="Proteomes" id="UP000187406">
    <property type="component" value="Unassembled WGS sequence"/>
</dbReference>
<comment type="caution">
    <text evidence="1">The sequence shown here is derived from an EMBL/GenBank/DDBJ whole genome shotgun (WGS) entry which is preliminary data.</text>
</comment>
<dbReference type="EMBL" id="BDDD01000950">
    <property type="protein sequence ID" value="GAV71888.1"/>
    <property type="molecule type" value="Genomic_DNA"/>
</dbReference>
<dbReference type="PANTHER" id="PTHR33116:SF86">
    <property type="entry name" value="REVERSE TRANSCRIPTASE DOMAIN-CONTAINING PROTEIN"/>
    <property type="match status" value="1"/>
</dbReference>
<sequence length="168" mass="19369">MGYGVKNRYDKYFGLPAFVGKSKKFLFQSIKDRVWAKLQGWKEKLLSKVGREALIKTVAQAIPTYAMSVFNLPHSLCNDLNRMVSKFWWGMQSDSKKIYWVAWHRLCYPKAKGGLGFRVLKAFNLATLAKQAWKMEKQHDTLCLQNISQTEILRMLLFDGIHPLHGGA</sequence>
<proteinExistence type="predicted"/>
<dbReference type="AlphaFoldDB" id="A0A1Q3BVM7"/>
<name>A0A1Q3BVM7_CEPFO</name>